<gene>
    <name evidence="2" type="ORF">HNQ61_000737</name>
</gene>
<accession>A0A841GP64</accession>
<proteinExistence type="predicted"/>
<dbReference type="RefSeq" id="WP_170038196.1">
    <property type="nucleotide sequence ID" value="NZ_JABDTL010000002.1"/>
</dbReference>
<sequence>MNNPEDGNRSDATDAIRAARAGTLPVEQMLSTLLAAKVSVPLAEPPVMEGARMLSWKPATVTRDTDGEQFIVVFTDDKLDGQYAKWRPEYPIRLRVGGDWLMTVLPAGHGIIFNLGGGEILFEWSARDIQAYPTGRQA</sequence>
<protein>
    <recommendedName>
        <fullName evidence="1">SseB protein N-terminal domain-containing protein</fullName>
    </recommendedName>
</protein>
<evidence type="ECO:0000313" key="3">
    <source>
        <dbReference type="Proteomes" id="UP000582837"/>
    </source>
</evidence>
<organism evidence="2 3">
    <name type="scientific">Longimicrobium terrae</name>
    <dbReference type="NCBI Taxonomy" id="1639882"/>
    <lineage>
        <taxon>Bacteria</taxon>
        <taxon>Pseudomonadati</taxon>
        <taxon>Gemmatimonadota</taxon>
        <taxon>Longimicrobiia</taxon>
        <taxon>Longimicrobiales</taxon>
        <taxon>Longimicrobiaceae</taxon>
        <taxon>Longimicrobium</taxon>
    </lineage>
</organism>
<comment type="caution">
    <text evidence="2">The sequence shown here is derived from an EMBL/GenBank/DDBJ whole genome shotgun (WGS) entry which is preliminary data.</text>
</comment>
<dbReference type="InterPro" id="IPR009839">
    <property type="entry name" value="SseB_N"/>
</dbReference>
<reference evidence="2 3" key="1">
    <citation type="submission" date="2020-08" db="EMBL/GenBank/DDBJ databases">
        <title>Genomic Encyclopedia of Type Strains, Phase IV (KMG-IV): sequencing the most valuable type-strain genomes for metagenomic binning, comparative biology and taxonomic classification.</title>
        <authorList>
            <person name="Goeker M."/>
        </authorList>
    </citation>
    <scope>NUCLEOTIDE SEQUENCE [LARGE SCALE GENOMIC DNA]</scope>
    <source>
        <strain evidence="2 3">DSM 29007</strain>
    </source>
</reference>
<feature type="domain" description="SseB protein N-terminal" evidence="1">
    <location>
        <begin position="15"/>
        <end position="118"/>
    </location>
</feature>
<dbReference type="Proteomes" id="UP000582837">
    <property type="component" value="Unassembled WGS sequence"/>
</dbReference>
<evidence type="ECO:0000259" key="1">
    <source>
        <dbReference type="Pfam" id="PF07179"/>
    </source>
</evidence>
<evidence type="ECO:0000313" key="2">
    <source>
        <dbReference type="EMBL" id="MBB6069122.1"/>
    </source>
</evidence>
<dbReference type="EMBL" id="JACHIA010000002">
    <property type="protein sequence ID" value="MBB6069122.1"/>
    <property type="molecule type" value="Genomic_DNA"/>
</dbReference>
<keyword evidence="3" id="KW-1185">Reference proteome</keyword>
<dbReference type="AlphaFoldDB" id="A0A841GP64"/>
<name>A0A841GP64_9BACT</name>
<dbReference type="Pfam" id="PF07179">
    <property type="entry name" value="SseB"/>
    <property type="match status" value="1"/>
</dbReference>